<keyword evidence="4" id="KW-0804">Transcription</keyword>
<dbReference type="CDD" id="cd06171">
    <property type="entry name" value="Sigma70_r4"/>
    <property type="match status" value="1"/>
</dbReference>
<accession>B1SYH0</accession>
<dbReference type="PATRIC" id="fig|396597.7.peg.7799"/>
<name>B1SYH0_9BURK</name>
<keyword evidence="3" id="KW-0731">Sigma factor</keyword>
<dbReference type="InterPro" id="IPR013249">
    <property type="entry name" value="RNA_pol_sigma70_r4_t2"/>
</dbReference>
<dbReference type="SUPFAM" id="SSF88659">
    <property type="entry name" value="Sigma3 and sigma4 domains of RNA polymerase sigma factors"/>
    <property type="match status" value="1"/>
</dbReference>
<dbReference type="PANTHER" id="PTHR43133:SF51">
    <property type="entry name" value="RNA POLYMERASE SIGMA FACTOR"/>
    <property type="match status" value="1"/>
</dbReference>
<proteinExistence type="inferred from homology"/>
<evidence type="ECO:0000313" key="7">
    <source>
        <dbReference type="EMBL" id="EDT43601.1"/>
    </source>
</evidence>
<dbReference type="InterPro" id="IPR039425">
    <property type="entry name" value="RNA_pol_sigma-70-like"/>
</dbReference>
<organism evidence="7 8">
    <name type="scientific">Burkholderia ambifaria MEX-5</name>
    <dbReference type="NCBI Taxonomy" id="396597"/>
    <lineage>
        <taxon>Bacteria</taxon>
        <taxon>Pseudomonadati</taxon>
        <taxon>Pseudomonadota</taxon>
        <taxon>Betaproteobacteria</taxon>
        <taxon>Burkholderiales</taxon>
        <taxon>Burkholderiaceae</taxon>
        <taxon>Burkholderia</taxon>
        <taxon>Burkholderia cepacia complex</taxon>
    </lineage>
</organism>
<gene>
    <name evidence="7" type="ORF">BamMEX5DRAFT_0586</name>
</gene>
<keyword evidence="2" id="KW-0805">Transcription regulation</keyword>
<sequence>MTHPASHSEPKSSPLAEEDDRTLAARVASGERAAFEQLMRRYNRRLYRLARATLRDDAEAEDALQEAYLAAFRAIPRFRGDASLSTWLSRLVLNECLTRQRRGARRDTIAPMVGLSAIADFEREIMDADQNESPDQALMRTELRALLERKLDALPEAFRIVFVMRCVEEFSVEETAECLGIPEATVRSRHFRARSLLRESLARDIDLAERDVFSFDGERCDRIVLGVLAKSASR</sequence>
<protein>
    <submittedName>
        <fullName evidence="7">RNA polymerase, sigma-24 subunit, ECF subfamily</fullName>
    </submittedName>
</protein>
<evidence type="ECO:0000256" key="1">
    <source>
        <dbReference type="ARBA" id="ARBA00010641"/>
    </source>
</evidence>
<dbReference type="NCBIfam" id="TIGR02937">
    <property type="entry name" value="sigma70-ECF"/>
    <property type="match status" value="1"/>
</dbReference>
<dbReference type="RefSeq" id="WP_006756631.1">
    <property type="nucleotide sequence ID" value="NZ_ABLK01000011.1"/>
</dbReference>
<dbReference type="GO" id="GO:0016987">
    <property type="term" value="F:sigma factor activity"/>
    <property type="evidence" value="ECO:0007669"/>
    <property type="project" value="UniProtKB-KW"/>
</dbReference>
<dbReference type="InterPro" id="IPR014284">
    <property type="entry name" value="RNA_pol_sigma-70_dom"/>
</dbReference>
<dbReference type="AlphaFoldDB" id="B1SYH0"/>
<evidence type="ECO:0000259" key="5">
    <source>
        <dbReference type="Pfam" id="PF04542"/>
    </source>
</evidence>
<evidence type="ECO:0000313" key="8">
    <source>
        <dbReference type="Proteomes" id="UP000004814"/>
    </source>
</evidence>
<feature type="domain" description="RNA polymerase sigma factor 70 region 4 type 2" evidence="6">
    <location>
        <begin position="146"/>
        <end position="196"/>
    </location>
</feature>
<dbReference type="InterPro" id="IPR013325">
    <property type="entry name" value="RNA_pol_sigma_r2"/>
</dbReference>
<dbReference type="EMBL" id="ABLK01000011">
    <property type="protein sequence ID" value="EDT43601.1"/>
    <property type="molecule type" value="Genomic_DNA"/>
</dbReference>
<dbReference type="Pfam" id="PF04542">
    <property type="entry name" value="Sigma70_r2"/>
    <property type="match status" value="1"/>
</dbReference>
<dbReference type="GO" id="GO:0006352">
    <property type="term" value="P:DNA-templated transcription initiation"/>
    <property type="evidence" value="ECO:0007669"/>
    <property type="project" value="InterPro"/>
</dbReference>
<dbReference type="InterPro" id="IPR013324">
    <property type="entry name" value="RNA_pol_sigma_r3/r4-like"/>
</dbReference>
<dbReference type="SUPFAM" id="SSF88946">
    <property type="entry name" value="Sigma2 domain of RNA polymerase sigma factors"/>
    <property type="match status" value="1"/>
</dbReference>
<dbReference type="Gene3D" id="1.10.10.10">
    <property type="entry name" value="Winged helix-like DNA-binding domain superfamily/Winged helix DNA-binding domain"/>
    <property type="match status" value="1"/>
</dbReference>
<dbReference type="InterPro" id="IPR007627">
    <property type="entry name" value="RNA_pol_sigma70_r2"/>
</dbReference>
<dbReference type="NCBIfam" id="NF008888">
    <property type="entry name" value="PRK11922.1"/>
    <property type="match status" value="1"/>
</dbReference>
<comment type="similarity">
    <text evidence="1">Belongs to the sigma-70 factor family. ECF subfamily.</text>
</comment>
<reference evidence="7 8" key="1">
    <citation type="submission" date="2008-03" db="EMBL/GenBank/DDBJ databases">
        <title>Sequencing of the draft genome and assembly of Burkholderia ambifaria MEX-5.</title>
        <authorList>
            <consortium name="US DOE Joint Genome Institute (JGI-PGF)"/>
            <person name="Copeland A."/>
            <person name="Lucas S."/>
            <person name="Lapidus A."/>
            <person name="Glavina del Rio T."/>
            <person name="Dalin E."/>
            <person name="Tice H."/>
            <person name="Bruce D."/>
            <person name="Goodwin L."/>
            <person name="Pitluck S."/>
            <person name="Larimer F."/>
            <person name="Land M.L."/>
            <person name="Hauser L."/>
            <person name="Tiedje J."/>
            <person name="Richardson P."/>
        </authorList>
    </citation>
    <scope>NUCLEOTIDE SEQUENCE [LARGE SCALE GENOMIC DNA]</scope>
    <source>
        <strain evidence="7 8">MEX-5</strain>
    </source>
</reference>
<evidence type="ECO:0000259" key="6">
    <source>
        <dbReference type="Pfam" id="PF08281"/>
    </source>
</evidence>
<dbReference type="Pfam" id="PF08281">
    <property type="entry name" value="Sigma70_r4_2"/>
    <property type="match status" value="1"/>
</dbReference>
<evidence type="ECO:0000256" key="2">
    <source>
        <dbReference type="ARBA" id="ARBA00023015"/>
    </source>
</evidence>
<dbReference type="Proteomes" id="UP000004814">
    <property type="component" value="Unassembled WGS sequence"/>
</dbReference>
<dbReference type="GO" id="GO:0003677">
    <property type="term" value="F:DNA binding"/>
    <property type="evidence" value="ECO:0007669"/>
    <property type="project" value="InterPro"/>
</dbReference>
<dbReference type="InterPro" id="IPR036388">
    <property type="entry name" value="WH-like_DNA-bd_sf"/>
</dbReference>
<dbReference type="PANTHER" id="PTHR43133">
    <property type="entry name" value="RNA POLYMERASE ECF-TYPE SIGMA FACTO"/>
    <property type="match status" value="1"/>
</dbReference>
<evidence type="ECO:0000256" key="4">
    <source>
        <dbReference type="ARBA" id="ARBA00023163"/>
    </source>
</evidence>
<comment type="caution">
    <text evidence="7">The sequence shown here is derived from an EMBL/GenBank/DDBJ whole genome shotgun (WGS) entry which is preliminary data.</text>
</comment>
<evidence type="ECO:0000256" key="3">
    <source>
        <dbReference type="ARBA" id="ARBA00023082"/>
    </source>
</evidence>
<dbReference type="Gene3D" id="1.10.1740.10">
    <property type="match status" value="1"/>
</dbReference>
<feature type="domain" description="RNA polymerase sigma-70 region 2" evidence="5">
    <location>
        <begin position="38"/>
        <end position="105"/>
    </location>
</feature>